<organism evidence="2 3">
    <name type="scientific">Aquiflexum balticum DSM 16537</name>
    <dbReference type="NCBI Taxonomy" id="758820"/>
    <lineage>
        <taxon>Bacteria</taxon>
        <taxon>Pseudomonadati</taxon>
        <taxon>Bacteroidota</taxon>
        <taxon>Cytophagia</taxon>
        <taxon>Cytophagales</taxon>
        <taxon>Cyclobacteriaceae</taxon>
        <taxon>Aquiflexum</taxon>
    </lineage>
</organism>
<keyword evidence="1" id="KW-0812">Transmembrane</keyword>
<evidence type="ECO:0000313" key="2">
    <source>
        <dbReference type="EMBL" id="SMD42763.1"/>
    </source>
</evidence>
<accession>A0A1W2H1H6</accession>
<feature type="transmembrane region" description="Helical" evidence="1">
    <location>
        <begin position="39"/>
        <end position="58"/>
    </location>
</feature>
<keyword evidence="3" id="KW-1185">Reference proteome</keyword>
<keyword evidence="1" id="KW-1133">Transmembrane helix</keyword>
<reference evidence="3" key="1">
    <citation type="submission" date="2017-04" db="EMBL/GenBank/DDBJ databases">
        <authorList>
            <person name="Varghese N."/>
            <person name="Submissions S."/>
        </authorList>
    </citation>
    <scope>NUCLEOTIDE SEQUENCE [LARGE SCALE GENOMIC DNA]</scope>
    <source>
        <strain evidence="3">DSM 16537</strain>
    </source>
</reference>
<sequence length="59" mass="6934">MTIDFLSYIQMHLPNASSELGIKNDFIYEGLAHKGNVKFLFFHFSFYALHAIVFYIIFI</sequence>
<evidence type="ECO:0000313" key="3">
    <source>
        <dbReference type="Proteomes" id="UP000192333"/>
    </source>
</evidence>
<name>A0A1W2H1H6_9BACT</name>
<protein>
    <submittedName>
        <fullName evidence="2">Uncharacterized protein</fullName>
    </submittedName>
</protein>
<dbReference type="Proteomes" id="UP000192333">
    <property type="component" value="Chromosome I"/>
</dbReference>
<dbReference type="AlphaFoldDB" id="A0A1W2H1H6"/>
<keyword evidence="1" id="KW-0472">Membrane</keyword>
<evidence type="ECO:0000256" key="1">
    <source>
        <dbReference type="SAM" id="Phobius"/>
    </source>
</evidence>
<dbReference type="EMBL" id="LT838813">
    <property type="protein sequence ID" value="SMD42763.1"/>
    <property type="molecule type" value="Genomic_DNA"/>
</dbReference>
<proteinExistence type="predicted"/>
<gene>
    <name evidence="2" type="ORF">SAMN00777080_1328</name>
</gene>